<sequence length="89" mass="9886">MSKFSFSGSFAYQKAGRKLILRVPKSVGGTFAISNSSGKPFWLILDGVKEFRVKPYGIARIYISSPGFPTRIYIQSRGVANGSFIFQQK</sequence>
<gene>
    <name evidence="1" type="ORF">AA984_26625</name>
</gene>
<proteinExistence type="predicted"/>
<evidence type="ECO:0000313" key="1">
    <source>
        <dbReference type="EMBL" id="KLH96339.1"/>
    </source>
</evidence>
<dbReference type="Proteomes" id="UP000035218">
    <property type="component" value="Unassembled WGS sequence"/>
</dbReference>
<dbReference type="EMBL" id="LDCN01000011">
    <property type="protein sequence ID" value="KLH96339.1"/>
    <property type="molecule type" value="Genomic_DNA"/>
</dbReference>
<comment type="caution">
    <text evidence="1">The sequence shown here is derived from an EMBL/GenBank/DDBJ whole genome shotgun (WGS) entry which is preliminary data.</text>
</comment>
<name>A0A837KJ55_9BACL</name>
<evidence type="ECO:0000313" key="2">
    <source>
        <dbReference type="Proteomes" id="UP000035218"/>
    </source>
</evidence>
<organism evidence="1 2">
    <name type="scientific">Brevibacillus formosus</name>
    <dbReference type="NCBI Taxonomy" id="54913"/>
    <lineage>
        <taxon>Bacteria</taxon>
        <taxon>Bacillati</taxon>
        <taxon>Bacillota</taxon>
        <taxon>Bacilli</taxon>
        <taxon>Bacillales</taxon>
        <taxon>Paenibacillaceae</taxon>
        <taxon>Brevibacillus</taxon>
    </lineage>
</organism>
<dbReference type="AlphaFoldDB" id="A0A837KJ55"/>
<reference evidence="1 2" key="1">
    <citation type="submission" date="2015-05" db="EMBL/GenBank/DDBJ databases">
        <title>Genome sequencing project for genomic taxonomy and phylogenomics of Bacillus-like bacteria.</title>
        <authorList>
            <person name="Liu B."/>
            <person name="Wang J."/>
            <person name="Zhu Y."/>
            <person name="Liu G."/>
            <person name="Chen Q."/>
            <person name="Chen Z."/>
            <person name="Lan J."/>
            <person name="Che J."/>
            <person name="Ge C."/>
            <person name="Shi H."/>
            <person name="Pan Z."/>
            <person name="Liu X."/>
        </authorList>
    </citation>
    <scope>NUCLEOTIDE SEQUENCE [LARGE SCALE GENOMIC DNA]</scope>
    <source>
        <strain evidence="1 2">DSM 9885</strain>
    </source>
</reference>
<accession>A0A837KJ55</accession>
<protein>
    <submittedName>
        <fullName evidence="1">Uncharacterized protein</fullName>
    </submittedName>
</protein>